<accession>A0ABT4PDY9</accession>
<protein>
    <submittedName>
        <fullName evidence="1">Immunity 26/phosphotriesterase HocA family protein</fullName>
    </submittedName>
</protein>
<dbReference type="InterPro" id="IPR029278">
    <property type="entry name" value="Imm26"/>
</dbReference>
<dbReference type="Proteomes" id="UP001141933">
    <property type="component" value="Unassembled WGS sequence"/>
</dbReference>
<evidence type="ECO:0000313" key="2">
    <source>
        <dbReference type="Proteomes" id="UP001141933"/>
    </source>
</evidence>
<sequence>MKELVSNTRIPFELTNEQRRYLGLLPVKDTWNLVCIAGKYLYFDGDIIRKEIQSDEMGNYYETELCEYTTQNRTLLLPKTKRGKLKPLTASALSFRPQGCYFHFDLGCVMIGNNFTRTEYYVERRANFCSLHEWLDKWMTESTEEDLKDIECFRQAERLHVKYREGDFFTFKVGRRKWGFGRIVMNVDAYRKTEMYARQNNYGLKELMGKPLYIMVYRKLADIPYADLKELEVCAVSHVQPIMDNCFYYGEYKIIGNKPVSPEEWEPVITYGRSLMDRKTVFLQYGLIYKETSDRLFNKFLIGEDGRDNPYCKIGIGWEIYNISDLEKEEKESAECYVFSPLSDPKNKKIKREIFSFFGLDADKTYAENLKREQKKE</sequence>
<organism evidence="1 2">
    <name type="scientific">Phocaeicola acetigenes</name>
    <dbReference type="NCBI Taxonomy" id="3016083"/>
    <lineage>
        <taxon>Bacteria</taxon>
        <taxon>Pseudomonadati</taxon>
        <taxon>Bacteroidota</taxon>
        <taxon>Bacteroidia</taxon>
        <taxon>Bacteroidales</taxon>
        <taxon>Bacteroidaceae</taxon>
        <taxon>Phocaeicola</taxon>
    </lineage>
</organism>
<evidence type="ECO:0000313" key="1">
    <source>
        <dbReference type="EMBL" id="MCZ8371272.1"/>
    </source>
</evidence>
<dbReference type="EMBL" id="JAPZVM010000001">
    <property type="protein sequence ID" value="MCZ8371272.1"/>
    <property type="molecule type" value="Genomic_DNA"/>
</dbReference>
<gene>
    <name evidence="1" type="ORF">O6P32_00915</name>
</gene>
<name>A0ABT4PDY9_9BACT</name>
<reference evidence="1" key="1">
    <citation type="submission" date="2022-12" db="EMBL/GenBank/DDBJ databases">
        <title>Phocaeicola acetigenes sp. nov., isolated feces from a healthy human.</title>
        <authorList>
            <person name="Do H."/>
            <person name="Ha Y.B."/>
            <person name="Kim J.-S."/>
            <person name="Suh M.K."/>
            <person name="Kim H.S."/>
            <person name="Lee J.-S."/>
        </authorList>
    </citation>
    <scope>NUCLEOTIDE SEQUENCE</scope>
    <source>
        <strain evidence="1">KGMB11183</strain>
    </source>
</reference>
<comment type="caution">
    <text evidence="1">The sequence shown here is derived from an EMBL/GenBank/DDBJ whole genome shotgun (WGS) entry which is preliminary data.</text>
</comment>
<proteinExistence type="predicted"/>
<keyword evidence="2" id="KW-1185">Reference proteome</keyword>
<dbReference type="Pfam" id="PF15428">
    <property type="entry name" value="Imm26"/>
    <property type="match status" value="1"/>
</dbReference>
<dbReference type="RefSeq" id="WP_269876339.1">
    <property type="nucleotide sequence ID" value="NZ_JAPZVM010000001.1"/>
</dbReference>